<gene>
    <name evidence="1" type="ORF">QBC42DRAFT_291990</name>
</gene>
<dbReference type="EMBL" id="MU865142">
    <property type="protein sequence ID" value="KAK4457016.1"/>
    <property type="molecule type" value="Genomic_DNA"/>
</dbReference>
<keyword evidence="2" id="KW-1185">Reference proteome</keyword>
<reference evidence="1" key="2">
    <citation type="submission" date="2023-06" db="EMBL/GenBank/DDBJ databases">
        <authorList>
            <consortium name="Lawrence Berkeley National Laboratory"/>
            <person name="Mondo S.J."/>
            <person name="Hensen N."/>
            <person name="Bonometti L."/>
            <person name="Westerberg I."/>
            <person name="Brannstrom I.O."/>
            <person name="Guillou S."/>
            <person name="Cros-Aarteil S."/>
            <person name="Calhoun S."/>
            <person name="Haridas S."/>
            <person name="Kuo A."/>
            <person name="Pangilinan J."/>
            <person name="Riley R."/>
            <person name="Labutti K."/>
            <person name="Andreopoulos B."/>
            <person name="Lipzen A."/>
            <person name="Chen C."/>
            <person name="Yanf M."/>
            <person name="Daum C."/>
            <person name="Ng V."/>
            <person name="Clum A."/>
            <person name="Steindorff A."/>
            <person name="Ohm R."/>
            <person name="Martin F."/>
            <person name="Silar P."/>
            <person name="Natvig D."/>
            <person name="Lalanne C."/>
            <person name="Gautier V."/>
            <person name="Ament-Velasquez S.L."/>
            <person name="Kruys A."/>
            <person name="Hutchinson M.I."/>
            <person name="Powell A.J."/>
            <person name="Barry K."/>
            <person name="Miller A.N."/>
            <person name="Grigoriev I.V."/>
            <person name="Debuchy R."/>
            <person name="Gladieux P."/>
            <person name="Thoren M.H."/>
            <person name="Johannesson H."/>
        </authorList>
    </citation>
    <scope>NUCLEOTIDE SEQUENCE</scope>
    <source>
        <strain evidence="1">PSN324</strain>
    </source>
</reference>
<sequence>MCMFATPAFLCSHPCDPLLDSHTAPCEFRKTGRGHNTCRGFVPTRVAVPLKCRACVEKEIDKEGEPGGSVTKFEELLKSYKVKVKTAAAAETAAAAATPEIGKQQDVDATAAEVIVKFEGLERSVKKMLRVFSSRLKSHMLDGRHCAAVRGCIDRFAETYVEGLAEAGKDPEVDYDFAAKFRADMTRAGLMYQNEVEVWKRFTEQPLWVCHWFHARLYVQGQAVPNVMVEEDILDEDVLD</sequence>
<comment type="caution">
    <text evidence="1">The sequence shown here is derived from an EMBL/GenBank/DDBJ whole genome shotgun (WGS) entry which is preliminary data.</text>
</comment>
<dbReference type="Proteomes" id="UP001321749">
    <property type="component" value="Unassembled WGS sequence"/>
</dbReference>
<evidence type="ECO:0000313" key="2">
    <source>
        <dbReference type="Proteomes" id="UP001321749"/>
    </source>
</evidence>
<reference evidence="1" key="1">
    <citation type="journal article" date="2023" name="Mol. Phylogenet. Evol.">
        <title>Genome-scale phylogeny and comparative genomics of the fungal order Sordariales.</title>
        <authorList>
            <person name="Hensen N."/>
            <person name="Bonometti L."/>
            <person name="Westerberg I."/>
            <person name="Brannstrom I.O."/>
            <person name="Guillou S."/>
            <person name="Cros-Aarteil S."/>
            <person name="Calhoun S."/>
            <person name="Haridas S."/>
            <person name="Kuo A."/>
            <person name="Mondo S."/>
            <person name="Pangilinan J."/>
            <person name="Riley R."/>
            <person name="LaButti K."/>
            <person name="Andreopoulos B."/>
            <person name="Lipzen A."/>
            <person name="Chen C."/>
            <person name="Yan M."/>
            <person name="Daum C."/>
            <person name="Ng V."/>
            <person name="Clum A."/>
            <person name="Steindorff A."/>
            <person name="Ohm R.A."/>
            <person name="Martin F."/>
            <person name="Silar P."/>
            <person name="Natvig D.O."/>
            <person name="Lalanne C."/>
            <person name="Gautier V."/>
            <person name="Ament-Velasquez S.L."/>
            <person name="Kruys A."/>
            <person name="Hutchinson M.I."/>
            <person name="Powell A.J."/>
            <person name="Barry K."/>
            <person name="Miller A.N."/>
            <person name="Grigoriev I.V."/>
            <person name="Debuchy R."/>
            <person name="Gladieux P."/>
            <person name="Hiltunen Thoren M."/>
            <person name="Johannesson H."/>
        </authorList>
    </citation>
    <scope>NUCLEOTIDE SEQUENCE</scope>
    <source>
        <strain evidence="1">PSN324</strain>
    </source>
</reference>
<name>A0AAV9H8C7_9PEZI</name>
<accession>A0AAV9H8C7</accession>
<protein>
    <submittedName>
        <fullName evidence="1">Uncharacterized protein</fullName>
    </submittedName>
</protein>
<organism evidence="1 2">
    <name type="scientific">Cladorrhinum samala</name>
    <dbReference type="NCBI Taxonomy" id="585594"/>
    <lineage>
        <taxon>Eukaryota</taxon>
        <taxon>Fungi</taxon>
        <taxon>Dikarya</taxon>
        <taxon>Ascomycota</taxon>
        <taxon>Pezizomycotina</taxon>
        <taxon>Sordariomycetes</taxon>
        <taxon>Sordariomycetidae</taxon>
        <taxon>Sordariales</taxon>
        <taxon>Podosporaceae</taxon>
        <taxon>Cladorrhinum</taxon>
    </lineage>
</organism>
<evidence type="ECO:0000313" key="1">
    <source>
        <dbReference type="EMBL" id="KAK4457016.1"/>
    </source>
</evidence>
<proteinExistence type="predicted"/>
<dbReference type="AlphaFoldDB" id="A0AAV9H8C7"/>